<dbReference type="PANTHER" id="PTHR47112">
    <property type="entry name" value="PX DOMAIN-CONTAINING PROTEIN"/>
    <property type="match status" value="1"/>
</dbReference>
<evidence type="ECO:0000313" key="4">
    <source>
        <dbReference type="Proteomes" id="UP001162131"/>
    </source>
</evidence>
<accession>A0AAU9JRM9</accession>
<proteinExistence type="predicted"/>
<dbReference type="Gene3D" id="2.30.29.30">
    <property type="entry name" value="Pleckstrin-homology domain (PH domain)/Phosphotyrosine-binding domain (PTB)"/>
    <property type="match status" value="1"/>
</dbReference>
<evidence type="ECO:0000259" key="2">
    <source>
        <dbReference type="PROSITE" id="PS50003"/>
    </source>
</evidence>
<keyword evidence="4" id="KW-1185">Reference proteome</keyword>
<evidence type="ECO:0000256" key="1">
    <source>
        <dbReference type="SAM" id="MobiDB-lite"/>
    </source>
</evidence>
<dbReference type="SUPFAM" id="SSF54001">
    <property type="entry name" value="Cysteine proteinases"/>
    <property type="match status" value="1"/>
</dbReference>
<name>A0AAU9JRM9_9CILI</name>
<dbReference type="Pfam" id="PF00169">
    <property type="entry name" value="PH"/>
    <property type="match status" value="1"/>
</dbReference>
<dbReference type="InterPro" id="IPR038765">
    <property type="entry name" value="Papain-like_cys_pep_sf"/>
</dbReference>
<dbReference type="InterPro" id="IPR001849">
    <property type="entry name" value="PH_domain"/>
</dbReference>
<feature type="compositionally biased region" description="Basic and acidic residues" evidence="1">
    <location>
        <begin position="7"/>
        <end position="20"/>
    </location>
</feature>
<dbReference type="SMART" id="SM00233">
    <property type="entry name" value="PH"/>
    <property type="match status" value="1"/>
</dbReference>
<dbReference type="Pfam" id="PF05708">
    <property type="entry name" value="Peptidase_C92"/>
    <property type="match status" value="1"/>
</dbReference>
<dbReference type="InterPro" id="IPR011993">
    <property type="entry name" value="PH-like_dom_sf"/>
</dbReference>
<dbReference type="SUPFAM" id="SSF50729">
    <property type="entry name" value="PH domain-like"/>
    <property type="match status" value="1"/>
</dbReference>
<dbReference type="PANTHER" id="PTHR47112:SF1">
    <property type="entry name" value="PX DOMAIN-CONTAINING PROTEIN"/>
    <property type="match status" value="1"/>
</dbReference>
<dbReference type="PROSITE" id="PS50003">
    <property type="entry name" value="PH_DOMAIN"/>
    <property type="match status" value="1"/>
</dbReference>
<dbReference type="EMBL" id="CAJZBQ010000043">
    <property type="protein sequence ID" value="CAG9327187.1"/>
    <property type="molecule type" value="Genomic_DNA"/>
</dbReference>
<comment type="caution">
    <text evidence="3">The sequence shown here is derived from an EMBL/GenBank/DDBJ whole genome shotgun (WGS) entry which is preliminary data.</text>
</comment>
<organism evidence="3 4">
    <name type="scientific">Blepharisma stoltei</name>
    <dbReference type="NCBI Taxonomy" id="1481888"/>
    <lineage>
        <taxon>Eukaryota</taxon>
        <taxon>Sar</taxon>
        <taxon>Alveolata</taxon>
        <taxon>Ciliophora</taxon>
        <taxon>Postciliodesmatophora</taxon>
        <taxon>Heterotrichea</taxon>
        <taxon>Heterotrichida</taxon>
        <taxon>Blepharismidae</taxon>
        <taxon>Blepharisma</taxon>
    </lineage>
</organism>
<feature type="domain" description="PH" evidence="2">
    <location>
        <begin position="44"/>
        <end position="142"/>
    </location>
</feature>
<reference evidence="3" key="1">
    <citation type="submission" date="2021-09" db="EMBL/GenBank/DDBJ databases">
        <authorList>
            <consortium name="AG Swart"/>
            <person name="Singh M."/>
            <person name="Singh A."/>
            <person name="Seah K."/>
            <person name="Emmerich C."/>
        </authorList>
    </citation>
    <scope>NUCLEOTIDE SEQUENCE</scope>
    <source>
        <strain evidence="3">ATCC30299</strain>
    </source>
</reference>
<gene>
    <name evidence="3" type="ORF">BSTOLATCC_MIC43227</name>
</gene>
<dbReference type="Gene3D" id="3.90.1720.10">
    <property type="entry name" value="endopeptidase domain like (from Nostoc punctiforme)"/>
    <property type="match status" value="1"/>
</dbReference>
<sequence>MDSGPQENHHKNENASKTDSDTQSDLNDLRSISFSSTSSTEEELMVKAGWLRKKSTHLIKRWQWRYFVLKDHVLFYYNNDSDQQPRATINFNQITVDINVINPESPEELIIKPLGSPRVFRLKGNTAGEIKEWVEALKKHIKTSEGFKEQKYMVTIKKEFWRYPRISNDRFEEIVQTGDILLFRSKAIPAKMQRAVTGSKYDHVALLLKLQDDQVALLESTSQTGVQVLLWADFMRYQWHLLYTRLVYRKLNIERTDQFLEKTAEFIQEVSGKKYRLAKAIFKKSKGLDPGSEEGYFCSELVASAYKKLKLIEEKVHPSRVWPGNFSTEKPVELTGCSLGPEVLIDFELGFEE</sequence>
<dbReference type="InterPro" id="IPR024453">
    <property type="entry name" value="Peptidase_C92"/>
</dbReference>
<feature type="region of interest" description="Disordered" evidence="1">
    <location>
        <begin position="1"/>
        <end position="27"/>
    </location>
</feature>
<dbReference type="Proteomes" id="UP001162131">
    <property type="component" value="Unassembled WGS sequence"/>
</dbReference>
<protein>
    <recommendedName>
        <fullName evidence="2">PH domain-containing protein</fullName>
    </recommendedName>
</protein>
<evidence type="ECO:0000313" key="3">
    <source>
        <dbReference type="EMBL" id="CAG9327187.1"/>
    </source>
</evidence>
<dbReference type="AlphaFoldDB" id="A0AAU9JRM9"/>